<dbReference type="GO" id="GO:0004553">
    <property type="term" value="F:hydrolase activity, hydrolyzing O-glycosyl compounds"/>
    <property type="evidence" value="ECO:0007669"/>
    <property type="project" value="InterPro"/>
</dbReference>
<reference evidence="2" key="1">
    <citation type="submission" date="2016-10" db="EMBL/GenBank/DDBJ databases">
        <authorList>
            <person name="de Groot N.N."/>
        </authorList>
    </citation>
    <scope>NUCLEOTIDE SEQUENCE</scope>
</reference>
<accession>A0A1W1BM72</accession>
<dbReference type="Gene3D" id="3.40.50.2000">
    <property type="entry name" value="Glycogen Phosphorylase B"/>
    <property type="match status" value="2"/>
</dbReference>
<keyword evidence="2" id="KW-0413">Isomerase</keyword>
<dbReference type="CDD" id="cd03786">
    <property type="entry name" value="GTB_UDP-GlcNAc_2-Epimerase"/>
    <property type="match status" value="1"/>
</dbReference>
<name>A0A1W1BM72_9ZZZZ</name>
<dbReference type="PANTHER" id="PTHR43174">
    <property type="entry name" value="UDP-N-ACETYLGLUCOSAMINE 2-EPIMERASE"/>
    <property type="match status" value="1"/>
</dbReference>
<dbReference type="EC" id="5.1.3.14" evidence="2"/>
<protein>
    <submittedName>
        <fullName evidence="2">UDP-N-acetylglucosamine 2-epimerase</fullName>
        <ecNumber evidence="2">5.1.3.14</ecNumber>
    </submittedName>
</protein>
<organism evidence="2">
    <name type="scientific">hydrothermal vent metagenome</name>
    <dbReference type="NCBI Taxonomy" id="652676"/>
    <lineage>
        <taxon>unclassified sequences</taxon>
        <taxon>metagenomes</taxon>
        <taxon>ecological metagenomes</taxon>
    </lineage>
</organism>
<dbReference type="AlphaFoldDB" id="A0A1W1BM72"/>
<dbReference type="Pfam" id="PF02350">
    <property type="entry name" value="Epimerase_2"/>
    <property type="match status" value="1"/>
</dbReference>
<gene>
    <name evidence="2" type="ORF">MNB_SM-6-878</name>
</gene>
<dbReference type="GO" id="GO:0008761">
    <property type="term" value="F:UDP-N-acetylglucosamine 2-epimerase activity"/>
    <property type="evidence" value="ECO:0007669"/>
    <property type="project" value="UniProtKB-EC"/>
</dbReference>
<dbReference type="EMBL" id="FPHK01000012">
    <property type="protein sequence ID" value="SFV54644.1"/>
    <property type="molecule type" value="Genomic_DNA"/>
</dbReference>
<dbReference type="GO" id="GO:0006047">
    <property type="term" value="P:UDP-N-acetylglucosamine metabolic process"/>
    <property type="evidence" value="ECO:0007669"/>
    <property type="project" value="InterPro"/>
</dbReference>
<sequence>MNKRKICIVTTTRAEYGLLKPLMQKIQEDTKLLLQLIVTGTHLEKAYGETYKEIEYDFTINKKISMNLASDTHENLSIAMAELQKNITVALLDLQPDIVVILGDRYEILSIAIAATMLQIPLAHIHGGELTQGAIDDAIRHAVTKFSHLHFTATQVYANRVIQLGEEPHRVFNVGSLGVENIKNLKLLNKKEFEKSINFTLGKRNLLITYHPQTLSKSSSQEQFQELLQALETLENTKLIFTKANADTGGQIINTMIDKYVQANSKKAIAFASLGQLRYLSAIQYVDAVVGNSSSGILEVPSFHKPTINIGNRQQGRIQAQSIINCQANQKDIQKALAKVYDAAFIQNLKKIVNPYEAKDTSLKIKETLKSFTLDTIMQKKFYDLGDVT</sequence>
<dbReference type="NCBIfam" id="TIGR03568">
    <property type="entry name" value="NeuC_NnaA"/>
    <property type="match status" value="1"/>
</dbReference>
<proteinExistence type="predicted"/>
<evidence type="ECO:0000259" key="1">
    <source>
        <dbReference type="Pfam" id="PF02350"/>
    </source>
</evidence>
<dbReference type="InterPro" id="IPR020004">
    <property type="entry name" value="UDP-GlcNAc_Epase"/>
</dbReference>
<dbReference type="InterPro" id="IPR003331">
    <property type="entry name" value="UDP_GlcNAc_Epimerase_2_dom"/>
</dbReference>
<evidence type="ECO:0000313" key="2">
    <source>
        <dbReference type="EMBL" id="SFV54644.1"/>
    </source>
</evidence>
<feature type="domain" description="UDP-N-acetylglucosamine 2-epimerase" evidence="1">
    <location>
        <begin position="25"/>
        <end position="370"/>
    </location>
</feature>
<dbReference type="PANTHER" id="PTHR43174:SF3">
    <property type="entry name" value="UDP-N-ACETYLGLUCOSAMINE 2-EPIMERASE"/>
    <property type="match status" value="1"/>
</dbReference>
<dbReference type="InterPro" id="IPR029767">
    <property type="entry name" value="WecB-like"/>
</dbReference>
<dbReference type="SUPFAM" id="SSF53756">
    <property type="entry name" value="UDP-Glycosyltransferase/glycogen phosphorylase"/>
    <property type="match status" value="1"/>
</dbReference>